<evidence type="ECO:0008006" key="3">
    <source>
        <dbReference type="Google" id="ProtNLM"/>
    </source>
</evidence>
<dbReference type="EMBL" id="JAPFFF010000421">
    <property type="protein sequence ID" value="KAK8834373.1"/>
    <property type="molecule type" value="Genomic_DNA"/>
</dbReference>
<protein>
    <recommendedName>
        <fullName evidence="3">Prevent-host-death family protein</fullName>
    </recommendedName>
</protein>
<reference evidence="1 2" key="1">
    <citation type="submission" date="2024-04" db="EMBL/GenBank/DDBJ databases">
        <title>Tritrichomonas musculus Genome.</title>
        <authorList>
            <person name="Alves-Ferreira E."/>
            <person name="Grigg M."/>
            <person name="Lorenzi H."/>
            <person name="Galac M."/>
        </authorList>
    </citation>
    <scope>NUCLEOTIDE SEQUENCE [LARGE SCALE GENOMIC DNA]</scope>
    <source>
        <strain evidence="1 2">EAF2021</strain>
    </source>
</reference>
<evidence type="ECO:0000313" key="1">
    <source>
        <dbReference type="EMBL" id="KAK8834373.1"/>
    </source>
</evidence>
<comment type="caution">
    <text evidence="1">The sequence shown here is derived from an EMBL/GenBank/DDBJ whole genome shotgun (WGS) entry which is preliminary data.</text>
</comment>
<dbReference type="Proteomes" id="UP001470230">
    <property type="component" value="Unassembled WGS sequence"/>
</dbReference>
<keyword evidence="2" id="KW-1185">Reference proteome</keyword>
<proteinExistence type="predicted"/>
<name>A0ABR2GKA7_9EUKA</name>
<sequence>MSKEIWGNLARNGEAVITNNGKPTALMIDISEDNFDEMLKAVRQAKAMVAFNKMRMDSSKEGFMSEEDINAEIHEYRKEKKGE</sequence>
<gene>
    <name evidence="1" type="ORF">M9Y10_031337</name>
</gene>
<organism evidence="1 2">
    <name type="scientific">Tritrichomonas musculus</name>
    <dbReference type="NCBI Taxonomy" id="1915356"/>
    <lineage>
        <taxon>Eukaryota</taxon>
        <taxon>Metamonada</taxon>
        <taxon>Parabasalia</taxon>
        <taxon>Tritrichomonadida</taxon>
        <taxon>Tritrichomonadidae</taxon>
        <taxon>Tritrichomonas</taxon>
    </lineage>
</organism>
<evidence type="ECO:0000313" key="2">
    <source>
        <dbReference type="Proteomes" id="UP001470230"/>
    </source>
</evidence>
<accession>A0ABR2GKA7</accession>